<dbReference type="CDD" id="cd08195">
    <property type="entry name" value="DHQS"/>
    <property type="match status" value="1"/>
</dbReference>
<comment type="cofactor">
    <cofactor evidence="2">
        <name>Co(2+)</name>
        <dbReference type="ChEBI" id="CHEBI:48828"/>
    </cofactor>
</comment>
<reference evidence="11 12" key="1">
    <citation type="journal article" date="2016" name="Nat. Commun.">
        <title>Thousands of microbial genomes shed light on interconnected biogeochemical processes in an aquifer system.</title>
        <authorList>
            <person name="Anantharaman K."/>
            <person name="Brown C.T."/>
            <person name="Hug L.A."/>
            <person name="Sharon I."/>
            <person name="Castelle C.J."/>
            <person name="Probst A.J."/>
            <person name="Thomas B.C."/>
            <person name="Singh A."/>
            <person name="Wilkins M.J."/>
            <person name="Karaoz U."/>
            <person name="Brodie E.L."/>
            <person name="Williams K.H."/>
            <person name="Hubbard S.S."/>
            <person name="Banfield J.F."/>
        </authorList>
    </citation>
    <scope>NUCLEOTIDE SEQUENCE [LARGE SCALE GENOMIC DNA]</scope>
</reference>
<dbReference type="GO" id="GO:0003856">
    <property type="term" value="F:3-dehydroquinate synthase activity"/>
    <property type="evidence" value="ECO:0007669"/>
    <property type="project" value="TreeGrafter"/>
</dbReference>
<dbReference type="PIRSF" id="PIRSF001455">
    <property type="entry name" value="DHQ_synth"/>
    <property type="match status" value="1"/>
</dbReference>
<dbReference type="Gene3D" id="3.40.50.1970">
    <property type="match status" value="1"/>
</dbReference>
<keyword evidence="3" id="KW-0028">Amino-acid biosynthesis</keyword>
<name>A0A1F4TI37_UNCSA</name>
<evidence type="ECO:0000259" key="10">
    <source>
        <dbReference type="Pfam" id="PF24621"/>
    </source>
</evidence>
<evidence type="ECO:0000256" key="2">
    <source>
        <dbReference type="ARBA" id="ARBA00001941"/>
    </source>
</evidence>
<dbReference type="InterPro" id="IPR056179">
    <property type="entry name" value="DHQS_C"/>
</dbReference>
<dbReference type="STRING" id="1802583.A2311_05270"/>
<gene>
    <name evidence="11" type="ORF">A2311_05270</name>
</gene>
<dbReference type="GO" id="GO:0009073">
    <property type="term" value="P:aromatic amino acid family biosynthetic process"/>
    <property type="evidence" value="ECO:0007669"/>
    <property type="project" value="UniProtKB-KW"/>
</dbReference>
<dbReference type="Proteomes" id="UP000178951">
    <property type="component" value="Unassembled WGS sequence"/>
</dbReference>
<comment type="caution">
    <text evidence="11">The sequence shown here is derived from an EMBL/GenBank/DDBJ whole genome shotgun (WGS) entry which is preliminary data.</text>
</comment>
<dbReference type="GO" id="GO:0008652">
    <property type="term" value="P:amino acid biosynthetic process"/>
    <property type="evidence" value="ECO:0007669"/>
    <property type="project" value="UniProtKB-KW"/>
</dbReference>
<evidence type="ECO:0000313" key="11">
    <source>
        <dbReference type="EMBL" id="OGC32354.1"/>
    </source>
</evidence>
<evidence type="ECO:0000256" key="3">
    <source>
        <dbReference type="ARBA" id="ARBA00022605"/>
    </source>
</evidence>
<dbReference type="PANTHER" id="PTHR43622">
    <property type="entry name" value="3-DEHYDROQUINATE SYNTHASE"/>
    <property type="match status" value="1"/>
</dbReference>
<keyword evidence="5" id="KW-0520">NAD</keyword>
<dbReference type="Pfam" id="PF24621">
    <property type="entry name" value="DHQS_C"/>
    <property type="match status" value="1"/>
</dbReference>
<dbReference type="AlphaFoldDB" id="A0A1F4TI37"/>
<keyword evidence="4" id="KW-0479">Metal-binding</keyword>
<accession>A0A1F4TI37</accession>
<feature type="domain" description="3-dehydroquinate synthase C-terminal" evidence="10">
    <location>
        <begin position="175"/>
        <end position="318"/>
    </location>
</feature>
<evidence type="ECO:0000259" key="9">
    <source>
        <dbReference type="Pfam" id="PF01761"/>
    </source>
</evidence>
<dbReference type="InterPro" id="IPR050071">
    <property type="entry name" value="Dehydroquinate_synthase"/>
</dbReference>
<feature type="domain" description="3-dehydroquinate synthase N-terminal" evidence="9">
    <location>
        <begin position="61"/>
        <end position="170"/>
    </location>
</feature>
<evidence type="ECO:0000256" key="8">
    <source>
        <dbReference type="ARBA" id="ARBA00023285"/>
    </source>
</evidence>
<evidence type="ECO:0000256" key="5">
    <source>
        <dbReference type="ARBA" id="ARBA00023027"/>
    </source>
</evidence>
<dbReference type="PANTHER" id="PTHR43622:SF7">
    <property type="entry name" value="3-DEHYDROQUINATE SYNTHASE, CHLOROPLASTIC"/>
    <property type="match status" value="1"/>
</dbReference>
<organism evidence="11 12">
    <name type="scientific">candidate division WOR-1 bacterium RIFOXYB2_FULL_48_7</name>
    <dbReference type="NCBI Taxonomy" id="1802583"/>
    <lineage>
        <taxon>Bacteria</taxon>
        <taxon>Bacillati</taxon>
        <taxon>Saganbacteria</taxon>
    </lineage>
</organism>
<dbReference type="InterPro" id="IPR030960">
    <property type="entry name" value="DHQS/DOIS_N"/>
</dbReference>
<keyword evidence="6" id="KW-0057">Aromatic amino acid biosynthesis</keyword>
<dbReference type="Pfam" id="PF01761">
    <property type="entry name" value="DHQ_synthase"/>
    <property type="match status" value="1"/>
</dbReference>
<dbReference type="GO" id="GO:0046872">
    <property type="term" value="F:metal ion binding"/>
    <property type="evidence" value="ECO:0007669"/>
    <property type="project" value="UniProtKB-KW"/>
</dbReference>
<evidence type="ECO:0000256" key="1">
    <source>
        <dbReference type="ARBA" id="ARBA00001911"/>
    </source>
</evidence>
<dbReference type="Gene3D" id="1.20.1090.10">
    <property type="entry name" value="Dehydroquinate synthase-like - alpha domain"/>
    <property type="match status" value="1"/>
</dbReference>
<dbReference type="EMBL" id="MEUF01000082">
    <property type="protein sequence ID" value="OGC32354.1"/>
    <property type="molecule type" value="Genomic_DNA"/>
</dbReference>
<protein>
    <submittedName>
        <fullName evidence="11">Uncharacterized protein</fullName>
    </submittedName>
</protein>
<sequence length="360" mass="40183">MPITDFSLRSKIRNYKVIFHDSADFLSTIFKQPNSVCLVDANVWRLYKQTLLREVAKEQLIIVPISEAKKNLLSVQYIYRQLLKRQAKKNLRLVVVGGGIIQDLAGFVASTIYRGIDWVFVPTTMLAQTDSCIGAKTSLNFGTYKNIIGTFFPPLEVHLLTAWLKTLKQVDYLSGLGESVKLQLMGGAKAIQELQMLLPDLLKRELKAARSVIVTSLLIKKGYIEEDEFDRGRRNLLNYGHCFGHALETATKYQVPHGLAVVIGMLLANQVAVARKILKAATAETISRQLLLPILHQQVSLGKLNNQAVIAAMLQDKKRVGDKLPLVMLVDDFRLVKVDDLTKSEALAALTWLSKTGVAK</sequence>
<evidence type="ECO:0000256" key="7">
    <source>
        <dbReference type="ARBA" id="ARBA00023239"/>
    </source>
</evidence>
<evidence type="ECO:0000313" key="12">
    <source>
        <dbReference type="Proteomes" id="UP000178951"/>
    </source>
</evidence>
<dbReference type="InterPro" id="IPR030963">
    <property type="entry name" value="DHQ_synth_fam"/>
</dbReference>
<dbReference type="SUPFAM" id="SSF56796">
    <property type="entry name" value="Dehydroquinate synthase-like"/>
    <property type="match status" value="1"/>
</dbReference>
<keyword evidence="7" id="KW-0456">Lyase</keyword>
<proteinExistence type="predicted"/>
<comment type="cofactor">
    <cofactor evidence="1">
        <name>NAD(+)</name>
        <dbReference type="ChEBI" id="CHEBI:57540"/>
    </cofactor>
</comment>
<evidence type="ECO:0000256" key="4">
    <source>
        <dbReference type="ARBA" id="ARBA00022723"/>
    </source>
</evidence>
<keyword evidence="8" id="KW-0170">Cobalt</keyword>
<evidence type="ECO:0000256" key="6">
    <source>
        <dbReference type="ARBA" id="ARBA00023141"/>
    </source>
</evidence>